<dbReference type="Proteomes" id="UP000777002">
    <property type="component" value="Unassembled WGS sequence"/>
</dbReference>
<name>A0ABS2GS02_9BURK</name>
<reference evidence="1 2" key="1">
    <citation type="journal article" date="2021" name="Sci. Rep.">
        <title>The distribution of antibiotic resistance genes in chicken gut microbiota commensals.</title>
        <authorList>
            <person name="Juricova H."/>
            <person name="Matiasovicova J."/>
            <person name="Kubasova T."/>
            <person name="Cejkova D."/>
            <person name="Rychlik I."/>
        </authorList>
    </citation>
    <scope>NUCLEOTIDE SEQUENCE [LARGE SCALE GENOMIC DNA]</scope>
    <source>
        <strain evidence="1 2">An562</strain>
    </source>
</reference>
<dbReference type="EMBL" id="JACJKX010000003">
    <property type="protein sequence ID" value="MBM6928219.1"/>
    <property type="molecule type" value="Genomic_DNA"/>
</dbReference>
<evidence type="ECO:0008006" key="3">
    <source>
        <dbReference type="Google" id="ProtNLM"/>
    </source>
</evidence>
<comment type="caution">
    <text evidence="1">The sequence shown here is derived from an EMBL/GenBank/DDBJ whole genome shotgun (WGS) entry which is preliminary data.</text>
</comment>
<keyword evidence="2" id="KW-1185">Reference proteome</keyword>
<gene>
    <name evidence="1" type="ORF">H5985_02900</name>
</gene>
<evidence type="ECO:0000313" key="2">
    <source>
        <dbReference type="Proteomes" id="UP000777002"/>
    </source>
</evidence>
<organism evidence="1 2">
    <name type="scientific">Parasutterella secunda</name>
    <dbReference type="NCBI Taxonomy" id="626947"/>
    <lineage>
        <taxon>Bacteria</taxon>
        <taxon>Pseudomonadati</taxon>
        <taxon>Pseudomonadota</taxon>
        <taxon>Betaproteobacteria</taxon>
        <taxon>Burkholderiales</taxon>
        <taxon>Sutterellaceae</taxon>
        <taxon>Parasutterella</taxon>
    </lineage>
</organism>
<sequence length="137" mass="14976">MRKLIVLILTGLTFCGEVMAGQYGDELGRCLIRHASDSDTKVLTQWAFVTLGQTRAAREIASIDKKVIEATNNKAQVVIVRLLGKDCAKEALKATLYEGKNGIGNGIKSAVTERMQQELQTQTVDAIITRLTTIKTP</sequence>
<proteinExistence type="predicted"/>
<accession>A0ABS2GS02</accession>
<evidence type="ECO:0000313" key="1">
    <source>
        <dbReference type="EMBL" id="MBM6928219.1"/>
    </source>
</evidence>
<protein>
    <recommendedName>
        <fullName evidence="3">HEAT repeat domain-containing protein</fullName>
    </recommendedName>
</protein>
<dbReference type="RefSeq" id="WP_205049820.1">
    <property type="nucleotide sequence ID" value="NZ_JACJKX010000003.1"/>
</dbReference>